<dbReference type="AlphaFoldDB" id="A0AAD5R4Z9"/>
<feature type="signal peptide" evidence="1">
    <location>
        <begin position="1"/>
        <end position="18"/>
    </location>
</feature>
<evidence type="ECO:0008006" key="4">
    <source>
        <dbReference type="Google" id="ProtNLM"/>
    </source>
</evidence>
<gene>
    <name evidence="2" type="ORF">KIN20_031089</name>
</gene>
<keyword evidence="1" id="KW-0732">Signal</keyword>
<dbReference type="EMBL" id="JAHQIW010006616">
    <property type="protein sequence ID" value="KAJ1369600.1"/>
    <property type="molecule type" value="Genomic_DNA"/>
</dbReference>
<reference evidence="2" key="1">
    <citation type="submission" date="2021-06" db="EMBL/GenBank/DDBJ databases">
        <title>Parelaphostrongylus tenuis whole genome reference sequence.</title>
        <authorList>
            <person name="Garwood T.J."/>
            <person name="Larsen P.A."/>
            <person name="Fountain-Jones N.M."/>
            <person name="Garbe J.R."/>
            <person name="Macchietto M.G."/>
            <person name="Kania S.A."/>
            <person name="Gerhold R.W."/>
            <person name="Richards J.E."/>
            <person name="Wolf T.M."/>
        </authorList>
    </citation>
    <scope>NUCLEOTIDE SEQUENCE</scope>
    <source>
        <strain evidence="2">MNPRO001-30</strain>
        <tissue evidence="2">Meninges</tissue>
    </source>
</reference>
<evidence type="ECO:0000313" key="2">
    <source>
        <dbReference type="EMBL" id="KAJ1369600.1"/>
    </source>
</evidence>
<protein>
    <recommendedName>
        <fullName evidence="4">Secreted protein</fullName>
    </recommendedName>
</protein>
<dbReference type="Proteomes" id="UP001196413">
    <property type="component" value="Unassembled WGS sequence"/>
</dbReference>
<evidence type="ECO:0000256" key="1">
    <source>
        <dbReference type="SAM" id="SignalP"/>
    </source>
</evidence>
<accession>A0AAD5R4Z9</accession>
<organism evidence="2 3">
    <name type="scientific">Parelaphostrongylus tenuis</name>
    <name type="common">Meningeal worm</name>
    <dbReference type="NCBI Taxonomy" id="148309"/>
    <lineage>
        <taxon>Eukaryota</taxon>
        <taxon>Metazoa</taxon>
        <taxon>Ecdysozoa</taxon>
        <taxon>Nematoda</taxon>
        <taxon>Chromadorea</taxon>
        <taxon>Rhabditida</taxon>
        <taxon>Rhabditina</taxon>
        <taxon>Rhabditomorpha</taxon>
        <taxon>Strongyloidea</taxon>
        <taxon>Metastrongylidae</taxon>
        <taxon>Parelaphostrongylus</taxon>
    </lineage>
</organism>
<keyword evidence="3" id="KW-1185">Reference proteome</keyword>
<proteinExistence type="predicted"/>
<sequence>MARLLAYISITVVVSITAEFGCGVMPPARSRNFTVSGFALPVSMVYSEMPNVRAMVSGSAADRGAAQAFVSRLVLQTVIDVLERQARTALLPDTVISTILSQLTIQVSYDPLECKGASVNQQPTMAKDNYIANVTRCALRVIAPPDALRLKHRLCFIRAFRKDDGCRPQKEHVTGIFIDTNALLVSIE</sequence>
<name>A0AAD5R4Z9_PARTN</name>
<evidence type="ECO:0000313" key="3">
    <source>
        <dbReference type="Proteomes" id="UP001196413"/>
    </source>
</evidence>
<feature type="chain" id="PRO_5042009060" description="Secreted protein" evidence="1">
    <location>
        <begin position="19"/>
        <end position="188"/>
    </location>
</feature>
<comment type="caution">
    <text evidence="2">The sequence shown here is derived from an EMBL/GenBank/DDBJ whole genome shotgun (WGS) entry which is preliminary data.</text>
</comment>